<protein>
    <submittedName>
        <fullName evidence="1">Nuclease</fullName>
    </submittedName>
</protein>
<gene>
    <name evidence="1" type="ORF">A6769_13520</name>
</gene>
<dbReference type="PANTHER" id="PTHR39550:SF1">
    <property type="entry name" value="SLL0658 PROTEIN"/>
    <property type="match status" value="1"/>
</dbReference>
<dbReference type="EMBL" id="LXQE01000146">
    <property type="protein sequence ID" value="RCJ37117.1"/>
    <property type="molecule type" value="Genomic_DNA"/>
</dbReference>
<name>A0A367RKN1_NOSPU</name>
<dbReference type="Pfam" id="PF11848">
    <property type="entry name" value="DUF3368"/>
    <property type="match status" value="1"/>
</dbReference>
<dbReference type="Proteomes" id="UP000252085">
    <property type="component" value="Unassembled WGS sequence"/>
</dbReference>
<accession>A0A367RKN1</accession>
<dbReference type="PANTHER" id="PTHR39550">
    <property type="entry name" value="SLL0658 PROTEIN"/>
    <property type="match status" value="1"/>
</dbReference>
<evidence type="ECO:0000313" key="1">
    <source>
        <dbReference type="EMBL" id="RCJ37117.1"/>
    </source>
</evidence>
<sequence>MTRQWVVNASPLIVLTKINQVHLLSELCSQVVIPSGVVQEICIAPDNDPAKVWILSEGSIYIRDVKQVDPVIAAWGLGLGESHVLTWIYNNPGYEAILDDACGGLRLRAAKTAALALEIPVRGTLGVILLAKREGKVEAAKPIFEQLIQVGFRVSTQVLESALRFVDE</sequence>
<comment type="caution">
    <text evidence="1">The sequence shown here is derived from an EMBL/GenBank/DDBJ whole genome shotgun (WGS) entry which is preliminary data.</text>
</comment>
<proteinExistence type="predicted"/>
<organism evidence="1 2">
    <name type="scientific">Nostoc punctiforme NIES-2108</name>
    <dbReference type="NCBI Taxonomy" id="1356359"/>
    <lineage>
        <taxon>Bacteria</taxon>
        <taxon>Bacillati</taxon>
        <taxon>Cyanobacteriota</taxon>
        <taxon>Cyanophyceae</taxon>
        <taxon>Nostocales</taxon>
        <taxon>Nostocaceae</taxon>
        <taxon>Nostoc</taxon>
    </lineage>
</organism>
<reference evidence="1 2" key="1">
    <citation type="submission" date="2016-04" db="EMBL/GenBank/DDBJ databases">
        <authorList>
            <person name="Evans L.H."/>
            <person name="Alamgir A."/>
            <person name="Owens N."/>
            <person name="Weber N.D."/>
            <person name="Virtaneva K."/>
            <person name="Barbian K."/>
            <person name="Babar A."/>
            <person name="Rosenke K."/>
        </authorList>
    </citation>
    <scope>NUCLEOTIDE SEQUENCE [LARGE SCALE GENOMIC DNA]</scope>
    <source>
        <strain evidence="1">NIES-2108</strain>
    </source>
</reference>
<evidence type="ECO:0000313" key="2">
    <source>
        <dbReference type="Proteomes" id="UP000252085"/>
    </source>
</evidence>
<dbReference type="InterPro" id="IPR021799">
    <property type="entry name" value="PIN-like_prokaryotic"/>
</dbReference>
<dbReference type="AlphaFoldDB" id="A0A367RKN1"/>